<dbReference type="EMBL" id="CM026429">
    <property type="protein sequence ID" value="KAG0564684.1"/>
    <property type="molecule type" value="Genomic_DNA"/>
</dbReference>
<keyword evidence="4" id="KW-0677">Repeat</keyword>
<keyword evidence="2 7" id="KW-0813">Transport</keyword>
<dbReference type="GO" id="GO:0055085">
    <property type="term" value="P:transmembrane transport"/>
    <property type="evidence" value="ECO:0007669"/>
    <property type="project" value="InterPro"/>
</dbReference>
<feature type="compositionally biased region" description="Polar residues" evidence="8">
    <location>
        <begin position="175"/>
        <end position="189"/>
    </location>
</feature>
<dbReference type="Gene3D" id="1.50.40.10">
    <property type="entry name" value="Mitochondrial carrier domain"/>
    <property type="match status" value="1"/>
</dbReference>
<feature type="compositionally biased region" description="Basic and acidic residues" evidence="8">
    <location>
        <begin position="27"/>
        <end position="38"/>
    </location>
</feature>
<organism evidence="9 10">
    <name type="scientific">Ceratodon purpureus</name>
    <name type="common">Fire moss</name>
    <name type="synonym">Dicranum purpureum</name>
    <dbReference type="NCBI Taxonomy" id="3225"/>
    <lineage>
        <taxon>Eukaryota</taxon>
        <taxon>Viridiplantae</taxon>
        <taxon>Streptophyta</taxon>
        <taxon>Embryophyta</taxon>
        <taxon>Bryophyta</taxon>
        <taxon>Bryophytina</taxon>
        <taxon>Bryopsida</taxon>
        <taxon>Dicranidae</taxon>
        <taxon>Pseudoditrichales</taxon>
        <taxon>Ditrichaceae</taxon>
        <taxon>Ceratodon</taxon>
    </lineage>
</organism>
<accession>A0A8T0H2X0</accession>
<comment type="subcellular location">
    <subcellularLocation>
        <location evidence="1">Membrane</location>
        <topology evidence="1">Multi-pass membrane protein</topology>
    </subcellularLocation>
</comment>
<dbReference type="InterPro" id="IPR018108">
    <property type="entry name" value="MCP_transmembrane"/>
</dbReference>
<feature type="region of interest" description="Disordered" evidence="8">
    <location>
        <begin position="175"/>
        <end position="205"/>
    </location>
</feature>
<reference evidence="9" key="1">
    <citation type="submission" date="2020-06" db="EMBL/GenBank/DDBJ databases">
        <title>WGS assembly of Ceratodon purpureus strain R40.</title>
        <authorList>
            <person name="Carey S.B."/>
            <person name="Jenkins J."/>
            <person name="Shu S."/>
            <person name="Lovell J.T."/>
            <person name="Sreedasyam A."/>
            <person name="Maumus F."/>
            <person name="Tiley G.P."/>
            <person name="Fernandez-Pozo N."/>
            <person name="Barry K."/>
            <person name="Chen C."/>
            <person name="Wang M."/>
            <person name="Lipzen A."/>
            <person name="Daum C."/>
            <person name="Saski C.A."/>
            <person name="Payton A.C."/>
            <person name="Mcbreen J.C."/>
            <person name="Conrad R.E."/>
            <person name="Kollar L.M."/>
            <person name="Olsson S."/>
            <person name="Huttunen S."/>
            <person name="Landis J.B."/>
            <person name="Wickett N.J."/>
            <person name="Johnson M.G."/>
            <person name="Rensing S.A."/>
            <person name="Grimwood J."/>
            <person name="Schmutz J."/>
            <person name="Mcdaniel S.F."/>
        </authorList>
    </citation>
    <scope>NUCLEOTIDE SEQUENCE</scope>
    <source>
        <strain evidence="9">R40</strain>
    </source>
</reference>
<evidence type="ECO:0000256" key="5">
    <source>
        <dbReference type="ARBA" id="ARBA00023136"/>
    </source>
</evidence>
<evidence type="ECO:0000256" key="7">
    <source>
        <dbReference type="RuleBase" id="RU000488"/>
    </source>
</evidence>
<feature type="compositionally biased region" description="Acidic residues" evidence="8">
    <location>
        <begin position="190"/>
        <end position="203"/>
    </location>
</feature>
<proteinExistence type="inferred from homology"/>
<evidence type="ECO:0000256" key="8">
    <source>
        <dbReference type="SAM" id="MobiDB-lite"/>
    </source>
</evidence>
<evidence type="ECO:0000256" key="6">
    <source>
        <dbReference type="PROSITE-ProRule" id="PRU00282"/>
    </source>
</evidence>
<dbReference type="SUPFAM" id="SSF103506">
    <property type="entry name" value="Mitochondrial carrier"/>
    <property type="match status" value="1"/>
</dbReference>
<feature type="region of interest" description="Disordered" evidence="8">
    <location>
        <begin position="1"/>
        <end position="64"/>
    </location>
</feature>
<name>A0A8T0H2X0_CERPU</name>
<dbReference type="PANTHER" id="PTHR24089">
    <property type="entry name" value="SOLUTE CARRIER FAMILY 25"/>
    <property type="match status" value="1"/>
</dbReference>
<dbReference type="OrthoDB" id="270584at2759"/>
<dbReference type="GO" id="GO:0016020">
    <property type="term" value="C:membrane"/>
    <property type="evidence" value="ECO:0007669"/>
    <property type="project" value="UniProtKB-SubCell"/>
</dbReference>
<evidence type="ECO:0000256" key="4">
    <source>
        <dbReference type="ARBA" id="ARBA00022737"/>
    </source>
</evidence>
<comment type="similarity">
    <text evidence="7">Belongs to the mitochondrial carrier (TC 2.A.29) family.</text>
</comment>
<dbReference type="PROSITE" id="PS50920">
    <property type="entry name" value="SOLCAR"/>
    <property type="match status" value="3"/>
</dbReference>
<dbReference type="Proteomes" id="UP000822688">
    <property type="component" value="Chromosome 8"/>
</dbReference>
<feature type="repeat" description="Solcar" evidence="6">
    <location>
        <begin position="414"/>
        <end position="502"/>
    </location>
</feature>
<evidence type="ECO:0000256" key="1">
    <source>
        <dbReference type="ARBA" id="ARBA00004141"/>
    </source>
</evidence>
<dbReference type="Pfam" id="PF00153">
    <property type="entry name" value="Mito_carr"/>
    <property type="match status" value="3"/>
</dbReference>
<dbReference type="PRINTS" id="PR00926">
    <property type="entry name" value="MITOCARRIER"/>
</dbReference>
<dbReference type="InterPro" id="IPR023395">
    <property type="entry name" value="MCP_dom_sf"/>
</dbReference>
<keyword evidence="3 6" id="KW-0812">Transmembrane</keyword>
<comment type="caution">
    <text evidence="9">The sequence shown here is derived from an EMBL/GenBank/DDBJ whole genome shotgun (WGS) entry which is preliminary data.</text>
</comment>
<gene>
    <name evidence="9" type="ORF">KC19_8G131100</name>
</gene>
<dbReference type="InterPro" id="IPR002067">
    <property type="entry name" value="MCP"/>
</dbReference>
<evidence type="ECO:0000256" key="2">
    <source>
        <dbReference type="ARBA" id="ARBA00022448"/>
    </source>
</evidence>
<dbReference type="AlphaFoldDB" id="A0A8T0H2X0"/>
<keyword evidence="10" id="KW-1185">Reference proteome</keyword>
<evidence type="ECO:0000313" key="9">
    <source>
        <dbReference type="EMBL" id="KAG0564684.1"/>
    </source>
</evidence>
<protein>
    <submittedName>
        <fullName evidence="9">Uncharacterized protein</fullName>
    </submittedName>
</protein>
<evidence type="ECO:0000313" key="10">
    <source>
        <dbReference type="Proteomes" id="UP000822688"/>
    </source>
</evidence>
<feature type="compositionally biased region" description="Basic and acidic residues" evidence="8">
    <location>
        <begin position="52"/>
        <end position="64"/>
    </location>
</feature>
<sequence length="511" mass="56699">MGDAPDMAPEEPPVLRRGVKPSNWQSERQRWRELHEDAPPPLVRSRHSANFHSERHPKVSFSERERLRKAGDLVEPQLNSFDLQPPVAHRVKNTVTFSERQRRRKRLGNNNGFSLSENECFDSVDQLFPGARADYNDSPVMSRQSLVDSWSAGFRQFLEERGNFGLSSSSRELATSATDVGPGFSTQPFEESESETEKEDDLGLQETVPKQKKKEMQFRFRLKLGANGRRLLSGAIAGAFSRTAVAPLETVRTHLMVGSHGHSVSEVFNWIMGNEGWQGLFRGNAINVLRVAPSKAIELFAFEKVKGFLNSREGLPAPLAALPVSPIAGSCAGISSTIVMYPLELLKTRLTIQPNEYRGILHALYRIITEEGFFELYRGLAPSIIGVIPYAGVNYFAYDSLRSLYKRVSKEDRVGNIQTLLIGSLAGAIASSSTFPLEVARKQMQVGALKGRVVYSSTLDALRGIAKERGIRGLYVGLGPSCLKLVPAAGLSFMCYEALKRILLEEDEVEA</sequence>
<keyword evidence="5 6" id="KW-0472">Membrane</keyword>
<feature type="repeat" description="Solcar" evidence="6">
    <location>
        <begin position="225"/>
        <end position="308"/>
    </location>
</feature>
<feature type="repeat" description="Solcar" evidence="6">
    <location>
        <begin position="320"/>
        <end position="404"/>
    </location>
</feature>
<evidence type="ECO:0000256" key="3">
    <source>
        <dbReference type="ARBA" id="ARBA00022692"/>
    </source>
</evidence>